<keyword evidence="1" id="KW-0472">Membrane</keyword>
<evidence type="ECO:0000313" key="2">
    <source>
        <dbReference type="EMBL" id="QUL98662.1"/>
    </source>
</evidence>
<dbReference type="AlphaFoldDB" id="A0AAT9LEL2"/>
<accession>A0AAT9LEL2</accession>
<keyword evidence="1" id="KW-1133">Transmembrane helix</keyword>
<organism evidence="2">
    <name type="scientific">Candidatus Fermentithermobacillus carboniphilus</name>
    <dbReference type="NCBI Taxonomy" id="3085328"/>
    <lineage>
        <taxon>Bacteria</taxon>
        <taxon>Bacillati</taxon>
        <taxon>Bacillota</taxon>
        <taxon>Candidatus Fermentithermobacillia</taxon>
        <taxon>Candidatus Fermentithermobacillales</taxon>
        <taxon>Candidatus Fermentithermobacillaceae</taxon>
        <taxon>Candidatus Fermentithermobacillus</taxon>
    </lineage>
</organism>
<dbReference type="EMBL" id="CP062796">
    <property type="protein sequence ID" value="QUL98662.1"/>
    <property type="molecule type" value="Genomic_DNA"/>
</dbReference>
<reference evidence="2" key="2">
    <citation type="journal article" date="2023" name="Biology">
        <title>Prokaryotic Life Associated with Coal-Fire Gas Vents Revealed by Metagenomics.</title>
        <authorList>
            <person name="Kadnikov V.V."/>
            <person name="Mardanov A.V."/>
            <person name="Beletsky A.V."/>
            <person name="Karnachuk O.V."/>
            <person name="Ravin N.V."/>
        </authorList>
    </citation>
    <scope>NUCLEOTIDE SEQUENCE</scope>
    <source>
        <strain evidence="2">Bu02</strain>
    </source>
</reference>
<name>A0AAT9LEL2_9FIRM</name>
<keyword evidence="1" id="KW-0812">Transmembrane</keyword>
<gene>
    <name evidence="2" type="ORF">IMF26_00785</name>
</gene>
<sequence length="179" mass="20391">MSGRSFRWDYAVLIGLLVVGALSLAFYFYEDLGVKKPLEKALSSDPDVRWVKISQSQEGLTVEVGLGATQDLAGTYRRLHDTIKRFLGDSAFQLKAHDNRDQYLESVYFDVHYYLEEAAARGNFGEMIERCKSVLDRKGLDSYKVTVDHERIYVQLFRGGNYLYQVIERLETAKGGTGE</sequence>
<feature type="transmembrane region" description="Helical" evidence="1">
    <location>
        <begin position="12"/>
        <end position="29"/>
    </location>
</feature>
<proteinExistence type="predicted"/>
<dbReference type="KEGG" id="fcz:IMF26_00785"/>
<evidence type="ECO:0000256" key="1">
    <source>
        <dbReference type="SAM" id="Phobius"/>
    </source>
</evidence>
<reference evidence="2" key="1">
    <citation type="submission" date="2020-10" db="EMBL/GenBank/DDBJ databases">
        <authorList>
            <person name="Kadnikov V."/>
            <person name="Beletsky A.V."/>
            <person name="Mardanov A.V."/>
            <person name="Karnachuk O.V."/>
            <person name="Ravin N.V."/>
        </authorList>
    </citation>
    <scope>NUCLEOTIDE SEQUENCE</scope>
    <source>
        <strain evidence="2">Bu02</strain>
    </source>
</reference>
<protein>
    <submittedName>
        <fullName evidence="2">Uncharacterized protein</fullName>
    </submittedName>
</protein>